<evidence type="ECO:0000256" key="9">
    <source>
        <dbReference type="ARBA" id="ARBA00022676"/>
    </source>
</evidence>
<dbReference type="GO" id="GO:0004373">
    <property type="term" value="F:alpha-1,4-glucan glucosyltransferase (UDP-glucose donor) activity"/>
    <property type="evidence" value="ECO:0007669"/>
    <property type="project" value="InterPro"/>
</dbReference>
<feature type="compositionally biased region" description="Basic and acidic residues" evidence="15">
    <location>
        <begin position="66"/>
        <end position="84"/>
    </location>
</feature>
<evidence type="ECO:0000256" key="15">
    <source>
        <dbReference type="SAM" id="MobiDB-lite"/>
    </source>
</evidence>
<evidence type="ECO:0000256" key="8">
    <source>
        <dbReference type="ARBA" id="ARBA00022640"/>
    </source>
</evidence>
<dbReference type="GO" id="GO:0019252">
    <property type="term" value="P:starch biosynthetic process"/>
    <property type="evidence" value="ECO:0007669"/>
    <property type="project" value="UniProtKB-UniPathway"/>
</dbReference>
<feature type="domain" description="Carbohydrate binding module family 25" evidence="16">
    <location>
        <begin position="715"/>
        <end position="804"/>
    </location>
</feature>
<keyword evidence="8" id="KW-0934">Plastid</keyword>
<evidence type="ECO:0000256" key="2">
    <source>
        <dbReference type="ARBA" id="ARBA00004229"/>
    </source>
</evidence>
<dbReference type="Pfam" id="PF08323">
    <property type="entry name" value="Glyco_transf_5"/>
    <property type="match status" value="1"/>
</dbReference>
<dbReference type="Pfam" id="PF16760">
    <property type="entry name" value="CBM53"/>
    <property type="match status" value="3"/>
</dbReference>
<keyword evidence="14" id="KW-0175">Coiled coil</keyword>
<name>A0A0K9PIR6_ZOSMR</name>
<evidence type="ECO:0000256" key="10">
    <source>
        <dbReference type="ARBA" id="ARBA00022679"/>
    </source>
</evidence>
<keyword evidence="9" id="KW-0328">Glycosyltransferase</keyword>
<evidence type="ECO:0000256" key="6">
    <source>
        <dbReference type="ARBA" id="ARBA00012588"/>
    </source>
</evidence>
<evidence type="ECO:0000313" key="18">
    <source>
        <dbReference type="Proteomes" id="UP000036987"/>
    </source>
</evidence>
<dbReference type="STRING" id="29655.A0A0K9PIR6"/>
<dbReference type="HAMAP" id="MF_00484">
    <property type="entry name" value="Glycogen_synth"/>
    <property type="match status" value="1"/>
</dbReference>
<evidence type="ECO:0000256" key="13">
    <source>
        <dbReference type="ARBA" id="ARBA00023234"/>
    </source>
</evidence>
<evidence type="ECO:0000256" key="1">
    <source>
        <dbReference type="ARBA" id="ARBA00001478"/>
    </source>
</evidence>
<evidence type="ECO:0000259" key="16">
    <source>
        <dbReference type="SMART" id="SM01066"/>
    </source>
</evidence>
<evidence type="ECO:0000313" key="17">
    <source>
        <dbReference type="EMBL" id="KMZ68851.1"/>
    </source>
</evidence>
<organism evidence="17 18">
    <name type="scientific">Zostera marina</name>
    <name type="common">Eelgrass</name>
    <dbReference type="NCBI Taxonomy" id="29655"/>
    <lineage>
        <taxon>Eukaryota</taxon>
        <taxon>Viridiplantae</taxon>
        <taxon>Streptophyta</taxon>
        <taxon>Embryophyta</taxon>
        <taxon>Tracheophyta</taxon>
        <taxon>Spermatophyta</taxon>
        <taxon>Magnoliopsida</taxon>
        <taxon>Liliopsida</taxon>
        <taxon>Zosteraceae</taxon>
        <taxon>Zostera</taxon>
    </lineage>
</organism>
<dbReference type="EC" id="2.4.1.21" evidence="6"/>
<dbReference type="Gene3D" id="2.60.40.10">
    <property type="entry name" value="Immunoglobulins"/>
    <property type="match status" value="2"/>
</dbReference>
<comment type="caution">
    <text evidence="17">The sequence shown here is derived from an EMBL/GenBank/DDBJ whole genome shotgun (WGS) entry which is preliminary data.</text>
</comment>
<dbReference type="InterPro" id="IPR013783">
    <property type="entry name" value="Ig-like_fold"/>
</dbReference>
<dbReference type="Proteomes" id="UP000036987">
    <property type="component" value="Unassembled WGS sequence"/>
</dbReference>
<dbReference type="FunFam" id="3.40.50.2000:FF:000165">
    <property type="entry name" value="Starch synthase, chloroplastic/amyloplastic"/>
    <property type="match status" value="1"/>
</dbReference>
<feature type="domain" description="Carbohydrate binding module family 25" evidence="16">
    <location>
        <begin position="553"/>
        <end position="644"/>
    </location>
</feature>
<dbReference type="Gene3D" id="3.40.50.2000">
    <property type="entry name" value="Glycogen Phosphorylase B"/>
    <property type="match status" value="3"/>
</dbReference>
<evidence type="ECO:0000256" key="3">
    <source>
        <dbReference type="ARBA" id="ARBA00004602"/>
    </source>
</evidence>
<feature type="compositionally biased region" description="Basic residues" evidence="15">
    <location>
        <begin position="29"/>
        <end position="38"/>
    </location>
</feature>
<gene>
    <name evidence="17" type="ORF">ZOSMA_22G01480</name>
</gene>
<evidence type="ECO:0000256" key="12">
    <source>
        <dbReference type="ARBA" id="ARBA00022946"/>
    </source>
</evidence>
<reference evidence="18" key="1">
    <citation type="journal article" date="2016" name="Nature">
        <title>The genome of the seagrass Zostera marina reveals angiosperm adaptation to the sea.</title>
        <authorList>
            <person name="Olsen J.L."/>
            <person name="Rouze P."/>
            <person name="Verhelst B."/>
            <person name="Lin Y.-C."/>
            <person name="Bayer T."/>
            <person name="Collen J."/>
            <person name="Dattolo E."/>
            <person name="De Paoli E."/>
            <person name="Dittami S."/>
            <person name="Maumus F."/>
            <person name="Michel G."/>
            <person name="Kersting A."/>
            <person name="Lauritano C."/>
            <person name="Lohaus R."/>
            <person name="Toepel M."/>
            <person name="Tonon T."/>
            <person name="Vanneste K."/>
            <person name="Amirebrahimi M."/>
            <person name="Brakel J."/>
            <person name="Bostroem C."/>
            <person name="Chovatia M."/>
            <person name="Grimwood J."/>
            <person name="Jenkins J.W."/>
            <person name="Jueterbock A."/>
            <person name="Mraz A."/>
            <person name="Stam W.T."/>
            <person name="Tice H."/>
            <person name="Bornberg-Bauer E."/>
            <person name="Green P.J."/>
            <person name="Pearson G.A."/>
            <person name="Procaccini G."/>
            <person name="Duarte C.M."/>
            <person name="Schmutz J."/>
            <person name="Reusch T.B.H."/>
            <person name="Van de Peer Y."/>
        </authorList>
    </citation>
    <scope>NUCLEOTIDE SEQUENCE [LARGE SCALE GENOMIC DNA]</scope>
    <source>
        <strain evidence="18">cv. Finnish</strain>
    </source>
</reference>
<comment type="pathway">
    <text evidence="4">Glycan biosynthesis; starch biosynthesis.</text>
</comment>
<keyword evidence="10" id="KW-0808">Transferase</keyword>
<dbReference type="GO" id="GO:0009507">
    <property type="term" value="C:chloroplast"/>
    <property type="evidence" value="ECO:0007669"/>
    <property type="project" value="UniProtKB-SubCell"/>
</dbReference>
<dbReference type="InterPro" id="IPR001296">
    <property type="entry name" value="Glyco_trans_1"/>
</dbReference>
<keyword evidence="11" id="KW-0750">Starch biosynthesis</keyword>
<feature type="coiled-coil region" evidence="14">
    <location>
        <begin position="654"/>
        <end position="681"/>
    </location>
</feature>
<dbReference type="Pfam" id="PF00534">
    <property type="entry name" value="Glycos_transf_1"/>
    <property type="match status" value="1"/>
</dbReference>
<feature type="domain" description="Carbohydrate binding module family 25" evidence="16">
    <location>
        <begin position="375"/>
        <end position="460"/>
    </location>
</feature>
<protein>
    <recommendedName>
        <fullName evidence="6">starch synthase</fullName>
        <ecNumber evidence="6">2.4.1.21</ecNumber>
    </recommendedName>
</protein>
<dbReference type="GO" id="GO:2001070">
    <property type="term" value="F:starch binding"/>
    <property type="evidence" value="ECO:0007669"/>
    <property type="project" value="InterPro"/>
</dbReference>
<keyword evidence="18" id="KW-1185">Reference proteome</keyword>
<dbReference type="AlphaFoldDB" id="A0A0K9PIR6"/>
<dbReference type="SUPFAM" id="SSF53756">
    <property type="entry name" value="UDP-Glycosyltransferase/glycogen phosphorylase"/>
    <property type="match status" value="1"/>
</dbReference>
<keyword evidence="7" id="KW-0150">Chloroplast</keyword>
<dbReference type="UniPathway" id="UPA00152"/>
<dbReference type="InterPro" id="IPR013534">
    <property type="entry name" value="Starch_synth_cat_dom"/>
</dbReference>
<sequence>MDLLSSSFCHKGFFNIIRFTPQMAANPDHRRRRMRRSFIPKTTRSPPKGFSPRPPMSQTRNRKKDRAYSEEKSEQETLKYDKPIVPDPPIQRSDVISIRRTKNSCISEEVEREIFAGDRSAMVFFEKVEEESDVEFPSRNARVSTIDHDFDDEKEITSISTDEGESTQIISINHITGLNSTNGIITEEEQSIGNDKITDPATINGDNVDDKETNEITSKPVISTEHSFGVEEVEDSVHGVITDEEQSIEEDSNLVDEKINNGSASVPFISIKDHNDENISCELTPTDEKDIVEISTNGVASTLVNNIEHVVTIEAEVLSQDVIYDEQAIEDDDGMVYEKLEFDSEAHRKMIEKLTEEKLSNGIKLFVYPEVVRPNQVIEVFFNRQASNLMNEPDVLIKGAFNDWKWKPFTERLQKSNLKGDWWTCKVHILNEAYKMDFVFFNGRTIYDNNGSNDYFLTVEGGIDVLEFENFLVEEKKRKLEEFALKRVERERKAEELSREEQENIGIREDRGIAKSEVAKKWEDLTKVIEHGHAQISVDNLWYIESITSIKSEDRIRLFYNRYLRPLSHSEAIWLHGGHNNWTDGLSIVVRLFPFESIDGDWWYADVILPNRTLVLDWVLADGPPGSAKVYDNNNRKDFHAIIQNSISKEKFCAEIEEEIYKRLQEERKLKEADIRIKTARSAQMKLEMKEKTMKTFLFSQRHILYTEPPDVQAGNTVTVFYNSSATVLSGKPDVWFRCSFNHWTHQNGPLSPLKMVPTGDGSLVKASVEVPLDAYMMDFVFSEREDGGIYDNKNEMDYHIPVSGGTSKEPPMNIVHVAVEMAPIAKVGGLGDVVTSHSRAIQELGHNVEVILPKYDCMINNVSDLIYYQSFGWGGTDIKVWLGKVEGLSVYFLEPQNGMFSTGCIYGCGNDGQRFSFFCHAALEFLHQKGAQPDILHCHDWSSAPVAWLFKEHYRHHGLGNARVIFTIHNLEFGAGCIGKAMLHADKATTVSRKYSEEISGNSAIAPHLQKFHGIVNGIDPDIWDPYNDTFIPMAYTSNSLVEGKQAAKESLQRKLGLKISSDYPMVGIITRLTHQKGIHLIMHAIRKTLDGNGQVVLLGSSPDHRIQNDFSNLASQLHSSHAGQVRLCLAYDEPLSHLIYAGSDFILVPSIFEPCGLTQLVAMRYGSIPIVHKTGGLHDTVFDVDHDIERAEKQGLKPNGFSFDRADAIGVDYALNRAFAAWFNDRSWIKSLSKLVMEQDWSWNRPALDYLELYHAARKL</sequence>
<dbReference type="CDD" id="cd03791">
    <property type="entry name" value="GT5_Glycogen_synthase_DULL1-like"/>
    <property type="match status" value="1"/>
</dbReference>
<evidence type="ECO:0000256" key="4">
    <source>
        <dbReference type="ARBA" id="ARBA00004727"/>
    </source>
</evidence>
<evidence type="ECO:0000256" key="11">
    <source>
        <dbReference type="ARBA" id="ARBA00022922"/>
    </source>
</evidence>
<proteinExistence type="inferred from homology"/>
<dbReference type="GO" id="GO:0009501">
    <property type="term" value="C:amyloplast"/>
    <property type="evidence" value="ECO:0007669"/>
    <property type="project" value="UniProtKB-SubCell"/>
</dbReference>
<comment type="subcellular location">
    <subcellularLocation>
        <location evidence="3">Plastid</location>
        <location evidence="3">Amyloplast</location>
    </subcellularLocation>
    <subcellularLocation>
        <location evidence="2">Plastid</location>
        <location evidence="2">Chloroplast</location>
    </subcellularLocation>
</comment>
<dbReference type="GO" id="GO:0009011">
    <property type="term" value="F:alpha-1,4-glucan glucosyltransferase (ADP-glucose donor) activity"/>
    <property type="evidence" value="ECO:0007669"/>
    <property type="project" value="UniProtKB-EC"/>
</dbReference>
<dbReference type="OMA" id="FIPVAYT"/>
<dbReference type="InterPro" id="IPR011835">
    <property type="entry name" value="GS/SS"/>
</dbReference>
<evidence type="ECO:0000256" key="7">
    <source>
        <dbReference type="ARBA" id="ARBA00022528"/>
    </source>
</evidence>
<dbReference type="GO" id="GO:0010021">
    <property type="term" value="P:amylopectin biosynthetic process"/>
    <property type="evidence" value="ECO:0007669"/>
    <property type="project" value="UniProtKB-ARBA"/>
</dbReference>
<dbReference type="InterPro" id="IPR005085">
    <property type="entry name" value="CBM25"/>
</dbReference>
<dbReference type="EMBL" id="LFYR01000811">
    <property type="protein sequence ID" value="KMZ68851.1"/>
    <property type="molecule type" value="Genomic_DNA"/>
</dbReference>
<accession>A0A0K9PIR6</accession>
<dbReference type="PANTHER" id="PTHR46083">
    <property type="match status" value="1"/>
</dbReference>
<evidence type="ECO:0000256" key="14">
    <source>
        <dbReference type="SAM" id="Coils"/>
    </source>
</evidence>
<keyword evidence="13" id="KW-0035">Amyloplast</keyword>
<comment type="catalytic activity">
    <reaction evidence="1">
        <text>[(1-&gt;4)-alpha-D-glucosyl](n) + ADP-alpha-D-glucose = [(1-&gt;4)-alpha-D-glucosyl](n+1) + ADP + H(+)</text>
        <dbReference type="Rhea" id="RHEA:18189"/>
        <dbReference type="Rhea" id="RHEA-COMP:9584"/>
        <dbReference type="Rhea" id="RHEA-COMP:9587"/>
        <dbReference type="ChEBI" id="CHEBI:15378"/>
        <dbReference type="ChEBI" id="CHEBI:15444"/>
        <dbReference type="ChEBI" id="CHEBI:57498"/>
        <dbReference type="ChEBI" id="CHEBI:456216"/>
        <dbReference type="EC" id="2.4.1.21"/>
    </reaction>
</comment>
<keyword evidence="12" id="KW-0809">Transit peptide</keyword>
<dbReference type="OrthoDB" id="2018403at2759"/>
<dbReference type="PANTHER" id="PTHR46083:SF5">
    <property type="entry name" value="STARCH SYNTHASE 3, CHLOROPLASTIC_AMYLOPLASTIC"/>
    <property type="match status" value="1"/>
</dbReference>
<dbReference type="SMART" id="SM01066">
    <property type="entry name" value="CBM_25"/>
    <property type="match status" value="3"/>
</dbReference>
<feature type="region of interest" description="Disordered" evidence="15">
    <location>
        <begin position="25"/>
        <end position="90"/>
    </location>
</feature>
<evidence type="ECO:0000256" key="5">
    <source>
        <dbReference type="ARBA" id="ARBA00010281"/>
    </source>
</evidence>
<comment type="similarity">
    <text evidence="5">Belongs to the glycosyltransferase 1 family. Bacterial/plant glycogen synthase subfamily.</text>
</comment>